<dbReference type="Proteomes" id="UP000823896">
    <property type="component" value="Unassembled WGS sequence"/>
</dbReference>
<dbReference type="Pfam" id="PF08867">
    <property type="entry name" value="FRG"/>
    <property type="match status" value="1"/>
</dbReference>
<evidence type="ECO:0000313" key="3">
    <source>
        <dbReference type="Proteomes" id="UP000823896"/>
    </source>
</evidence>
<gene>
    <name evidence="2" type="ORF">H9702_07290</name>
</gene>
<evidence type="ECO:0000259" key="1">
    <source>
        <dbReference type="SMART" id="SM00901"/>
    </source>
</evidence>
<reference evidence="2" key="2">
    <citation type="submission" date="2021-04" db="EMBL/GenBank/DDBJ databases">
        <authorList>
            <person name="Gilroy R."/>
        </authorList>
    </citation>
    <scope>NUCLEOTIDE SEQUENCE</scope>
    <source>
        <strain evidence="2">CHK187-11901</strain>
    </source>
</reference>
<dbReference type="SMART" id="SM00901">
    <property type="entry name" value="FRG"/>
    <property type="match status" value="1"/>
</dbReference>
<evidence type="ECO:0000313" key="2">
    <source>
        <dbReference type="EMBL" id="HJC36920.1"/>
    </source>
</evidence>
<dbReference type="AlphaFoldDB" id="A0A9D2NT71"/>
<dbReference type="EMBL" id="DWWM01000046">
    <property type="protein sequence ID" value="HJC36920.1"/>
    <property type="molecule type" value="Genomic_DNA"/>
</dbReference>
<organism evidence="2 3">
    <name type="scientific">Candidatus Merdibacter merdavium</name>
    <dbReference type="NCBI Taxonomy" id="2838692"/>
    <lineage>
        <taxon>Bacteria</taxon>
        <taxon>Bacillati</taxon>
        <taxon>Bacillota</taxon>
        <taxon>Erysipelotrichia</taxon>
        <taxon>Erysipelotrichales</taxon>
        <taxon>Erysipelotrichaceae</taxon>
        <taxon>Merdibacter</taxon>
    </lineage>
</organism>
<comment type="caution">
    <text evidence="2">The sequence shown here is derived from an EMBL/GenBank/DDBJ whole genome shotgun (WGS) entry which is preliminary data.</text>
</comment>
<accession>A0A9D2NT71</accession>
<name>A0A9D2NT71_9FIRM</name>
<proteinExistence type="predicted"/>
<feature type="domain" description="FRG" evidence="1">
    <location>
        <begin position="160"/>
        <end position="253"/>
    </location>
</feature>
<protein>
    <submittedName>
        <fullName evidence="2">FRG domain-containing protein</fullName>
    </submittedName>
</protein>
<reference evidence="2" key="1">
    <citation type="journal article" date="2021" name="PeerJ">
        <title>Extensive microbial diversity within the chicken gut microbiome revealed by metagenomics and culture.</title>
        <authorList>
            <person name="Gilroy R."/>
            <person name="Ravi A."/>
            <person name="Getino M."/>
            <person name="Pursley I."/>
            <person name="Horton D.L."/>
            <person name="Alikhan N.F."/>
            <person name="Baker D."/>
            <person name="Gharbi K."/>
            <person name="Hall N."/>
            <person name="Watson M."/>
            <person name="Adriaenssens E.M."/>
            <person name="Foster-Nyarko E."/>
            <person name="Jarju S."/>
            <person name="Secka A."/>
            <person name="Antonio M."/>
            <person name="Oren A."/>
            <person name="Chaudhuri R.R."/>
            <person name="La Ragione R."/>
            <person name="Hildebrand F."/>
            <person name="Pallen M.J."/>
        </authorList>
    </citation>
    <scope>NUCLEOTIDE SEQUENCE</scope>
    <source>
        <strain evidence="2">CHK187-11901</strain>
    </source>
</reference>
<sequence>MTIVSLSALFAVPQIKAAFDTACIGLLKNRGYLDMSMYISGRLKKEDLYAALKTQDSAYAALYAGAYPDPDTLVSHWHAALRGKHCPAPDALEAAAIVNWAYRAMRSVKIREHFTKDMLGQMLPGFRLKQGVIYEEKLIDLHFLSSVAEAGTFIASLQESDGTLFYRGHASANYSLSPSIMRSPALYKNENRMYHELQIECPQEFTHCRTHLEKLVKMQHYGLPTRLLDITRNMLVALYFACESQPDTAGELLLLNIQDKQIKYPRSDEVAVLASLPALSDEEQSALVHEADARAFSRLIEEIRLDIPSFSRKLSKSDVMNSYVVLPLKDNPRIVKQDGAFILCGLPDDTASLDVFRHHANGRKTVLLIRQKQKILKELEAYSINRAALFPEIECVSEYLKSKYQKN</sequence>
<dbReference type="InterPro" id="IPR014966">
    <property type="entry name" value="FRG-dom"/>
</dbReference>